<reference evidence="2 3" key="1">
    <citation type="submission" date="2015-11" db="EMBL/GenBank/DDBJ databases">
        <authorList>
            <person name="Schneider V.M."/>
            <person name="Bradley K.W."/>
            <person name="Asai D.J."/>
            <person name="Bowman C.A."/>
            <person name="Russell D.A."/>
            <person name="Pope W.H."/>
            <person name="Jacobs-Sera D."/>
            <person name="Hendrix R.W."/>
            <person name="Hatfull G.F."/>
        </authorList>
    </citation>
    <scope>NUCLEOTIDE SEQUENCE [LARGE SCALE GENOMIC DNA]</scope>
</reference>
<evidence type="ECO:0000313" key="3">
    <source>
        <dbReference type="Proteomes" id="UP000226177"/>
    </source>
</evidence>
<feature type="transmembrane region" description="Helical" evidence="1">
    <location>
        <begin position="28"/>
        <end position="50"/>
    </location>
</feature>
<proteinExistence type="predicted"/>
<name>A0A0U4K7E2_9CAUD</name>
<protein>
    <submittedName>
        <fullName evidence="2">Uncharacterized protein</fullName>
    </submittedName>
</protein>
<dbReference type="Proteomes" id="UP000226177">
    <property type="component" value="Segment"/>
</dbReference>
<dbReference type="RefSeq" id="YP_009603497.1">
    <property type="nucleotide sequence ID" value="NC_041952.1"/>
</dbReference>
<dbReference type="KEGG" id="vg:40079378"/>
<sequence>MSQHTTEDDLKMTPEAQNELIKKFRREILTALSIKVGVSVGVIIAAKAFARHIEKAEQKARK</sequence>
<evidence type="ECO:0000313" key="2">
    <source>
        <dbReference type="EMBL" id="ALY09011.1"/>
    </source>
</evidence>
<organism evidence="2 3">
    <name type="scientific">Arthrobacter phage Gordon</name>
    <dbReference type="NCBI Taxonomy" id="1772298"/>
    <lineage>
        <taxon>Viruses</taxon>
        <taxon>Duplodnaviria</taxon>
        <taxon>Heunggongvirae</taxon>
        <taxon>Uroviricota</taxon>
        <taxon>Caudoviricetes</taxon>
        <taxon>Gordonvirus</taxon>
        <taxon>Gordonvirus gordon</taxon>
    </lineage>
</organism>
<keyword evidence="1" id="KW-0472">Membrane</keyword>
<accession>A0A0U4K7E2</accession>
<gene>
    <name evidence="2" type="primary">36</name>
    <name evidence="2" type="ORF">GORDON_36</name>
</gene>
<dbReference type="OrthoDB" id="41463at10239"/>
<keyword evidence="1" id="KW-0812">Transmembrane</keyword>
<keyword evidence="1" id="KW-1133">Transmembrane helix</keyword>
<dbReference type="GeneID" id="40079378"/>
<keyword evidence="3" id="KW-1185">Reference proteome</keyword>
<evidence type="ECO:0000256" key="1">
    <source>
        <dbReference type="SAM" id="Phobius"/>
    </source>
</evidence>
<dbReference type="EMBL" id="KU160646">
    <property type="protein sequence ID" value="ALY09011.1"/>
    <property type="molecule type" value="Genomic_DNA"/>
</dbReference>